<dbReference type="AlphaFoldDB" id="A0A1F5S1I4"/>
<evidence type="ECO:0000256" key="6">
    <source>
        <dbReference type="ARBA" id="ARBA00022692"/>
    </source>
</evidence>
<keyword evidence="5" id="KW-0997">Cell inner membrane</keyword>
<accession>A0A1F5S1I4</accession>
<sequence length="378" mass="42249">MDSKKSSVTEKKEEVKKIAKIKTVKEKKVYFLSVKIRDKILLAKHLSVMLEAGIPLREALETLHEQTDSKSLKYILGIAVKDLSGGQVLAFSLNKFQKIFDPFFVNLVKVGETSGTLQSTLKYLAAQLEKTQDLQGKVRNALLYPAIVFCGALGVGIYLGFFMLPQLLPLFSSMDLKLPFTTRMLLAGANGFSTYWPFILAFLIVISVVFVFLFRIEKIKIIVHGFFIRLPILGRLFREIQVMQFSRVFGILLLSGIKIVPALKITADSLTNLVYKREINRIADLIERGEAVGGQLCKLKLLFTKTSANMVVIGERTGRLSESLTALADFSDREIDTMTRNLSTMIEPFVLMLVGIMVGFVALSVITPIYQLTQSFSG</sequence>
<dbReference type="Gene3D" id="1.20.81.30">
    <property type="entry name" value="Type II secretion system (T2SS), domain F"/>
    <property type="match status" value="2"/>
</dbReference>
<dbReference type="PROSITE" id="PS00874">
    <property type="entry name" value="T2SP_F"/>
    <property type="match status" value="1"/>
</dbReference>
<evidence type="ECO:0000256" key="2">
    <source>
        <dbReference type="ARBA" id="ARBA00005745"/>
    </source>
</evidence>
<comment type="caution">
    <text evidence="12">The sequence shown here is derived from an EMBL/GenBank/DDBJ whole genome shotgun (WGS) entry which is preliminary data.</text>
</comment>
<dbReference type="PANTHER" id="PTHR30012">
    <property type="entry name" value="GENERAL SECRETION PATHWAY PROTEIN"/>
    <property type="match status" value="1"/>
</dbReference>
<dbReference type="PRINTS" id="PR00812">
    <property type="entry name" value="BCTERIALGSPF"/>
</dbReference>
<proteinExistence type="inferred from homology"/>
<dbReference type="InterPro" id="IPR001992">
    <property type="entry name" value="T2SS_GspF/T4SS_PilC_CS"/>
</dbReference>
<dbReference type="InterPro" id="IPR042094">
    <property type="entry name" value="T2SS_GspF_sf"/>
</dbReference>
<comment type="subcellular location">
    <subcellularLocation>
        <location evidence="1">Cell inner membrane</location>
        <topology evidence="1">Multi-pass membrane protein</topology>
    </subcellularLocation>
    <subcellularLocation>
        <location evidence="9">Cell membrane</location>
        <topology evidence="9">Multi-pass membrane protein</topology>
    </subcellularLocation>
</comment>
<keyword evidence="8 10" id="KW-0472">Membrane</keyword>
<feature type="domain" description="Type II secretion system protein GspF" evidence="11">
    <location>
        <begin position="43"/>
        <end position="165"/>
    </location>
</feature>
<dbReference type="PANTHER" id="PTHR30012:SF0">
    <property type="entry name" value="TYPE II SECRETION SYSTEM PROTEIN F-RELATED"/>
    <property type="match status" value="1"/>
</dbReference>
<evidence type="ECO:0000256" key="7">
    <source>
        <dbReference type="ARBA" id="ARBA00022989"/>
    </source>
</evidence>
<evidence type="ECO:0000256" key="1">
    <source>
        <dbReference type="ARBA" id="ARBA00004429"/>
    </source>
</evidence>
<dbReference type="GO" id="GO:0009306">
    <property type="term" value="P:protein secretion"/>
    <property type="evidence" value="ECO:0007669"/>
    <property type="project" value="InterPro"/>
</dbReference>
<dbReference type="InterPro" id="IPR003004">
    <property type="entry name" value="GspF/PilC"/>
</dbReference>
<feature type="transmembrane region" description="Helical" evidence="10">
    <location>
        <begin position="194"/>
        <end position="214"/>
    </location>
</feature>
<evidence type="ECO:0000256" key="9">
    <source>
        <dbReference type="RuleBase" id="RU003923"/>
    </source>
</evidence>
<evidence type="ECO:0000256" key="8">
    <source>
        <dbReference type="ARBA" id="ARBA00023136"/>
    </source>
</evidence>
<evidence type="ECO:0000256" key="3">
    <source>
        <dbReference type="ARBA" id="ARBA00022448"/>
    </source>
</evidence>
<keyword evidence="7 10" id="KW-1133">Transmembrane helix</keyword>
<comment type="similarity">
    <text evidence="2 9">Belongs to the GSP F family.</text>
</comment>
<reference evidence="12 13" key="1">
    <citation type="journal article" date="2016" name="Nat. Commun.">
        <title>Thousands of microbial genomes shed light on interconnected biogeochemical processes in an aquifer system.</title>
        <authorList>
            <person name="Anantharaman K."/>
            <person name="Brown C.T."/>
            <person name="Hug L.A."/>
            <person name="Sharon I."/>
            <person name="Castelle C.J."/>
            <person name="Probst A.J."/>
            <person name="Thomas B.C."/>
            <person name="Singh A."/>
            <person name="Wilkins M.J."/>
            <person name="Karaoz U."/>
            <person name="Brodie E.L."/>
            <person name="Williams K.H."/>
            <person name="Hubbard S.S."/>
            <person name="Banfield J.F."/>
        </authorList>
    </citation>
    <scope>NUCLEOTIDE SEQUENCE [LARGE SCALE GENOMIC DNA]</scope>
</reference>
<feature type="domain" description="Type II secretion system protein GspF" evidence="11">
    <location>
        <begin position="245"/>
        <end position="368"/>
    </location>
</feature>
<evidence type="ECO:0000259" key="11">
    <source>
        <dbReference type="Pfam" id="PF00482"/>
    </source>
</evidence>
<organism evidence="12 13">
    <name type="scientific">Candidatus Falkowbacteria bacterium RIFOXYA2_FULL_38_12</name>
    <dbReference type="NCBI Taxonomy" id="1797993"/>
    <lineage>
        <taxon>Bacteria</taxon>
        <taxon>Candidatus Falkowiibacteriota</taxon>
    </lineage>
</organism>
<dbReference type="Pfam" id="PF00482">
    <property type="entry name" value="T2SSF"/>
    <property type="match status" value="2"/>
</dbReference>
<feature type="transmembrane region" description="Helical" evidence="10">
    <location>
        <begin position="142"/>
        <end position="164"/>
    </location>
</feature>
<gene>
    <name evidence="12" type="ORF">A2257_04180</name>
</gene>
<evidence type="ECO:0000313" key="12">
    <source>
        <dbReference type="EMBL" id="OGF20529.1"/>
    </source>
</evidence>
<evidence type="ECO:0000256" key="4">
    <source>
        <dbReference type="ARBA" id="ARBA00022475"/>
    </source>
</evidence>
<keyword evidence="4" id="KW-1003">Cell membrane</keyword>
<dbReference type="GO" id="GO:0005886">
    <property type="term" value="C:plasma membrane"/>
    <property type="evidence" value="ECO:0007669"/>
    <property type="project" value="UniProtKB-SubCell"/>
</dbReference>
<dbReference type="EMBL" id="MFGA01000023">
    <property type="protein sequence ID" value="OGF20529.1"/>
    <property type="molecule type" value="Genomic_DNA"/>
</dbReference>
<keyword evidence="3 9" id="KW-0813">Transport</keyword>
<keyword evidence="6 9" id="KW-0812">Transmembrane</keyword>
<dbReference type="InterPro" id="IPR018076">
    <property type="entry name" value="T2SS_GspF_dom"/>
</dbReference>
<dbReference type="Proteomes" id="UP000177407">
    <property type="component" value="Unassembled WGS sequence"/>
</dbReference>
<name>A0A1F5S1I4_9BACT</name>
<feature type="transmembrane region" description="Helical" evidence="10">
    <location>
        <begin position="349"/>
        <end position="370"/>
    </location>
</feature>
<protein>
    <recommendedName>
        <fullName evidence="11">Type II secretion system protein GspF domain-containing protein</fullName>
    </recommendedName>
</protein>
<evidence type="ECO:0000313" key="13">
    <source>
        <dbReference type="Proteomes" id="UP000177407"/>
    </source>
</evidence>
<evidence type="ECO:0000256" key="5">
    <source>
        <dbReference type="ARBA" id="ARBA00022519"/>
    </source>
</evidence>
<evidence type="ECO:0000256" key="10">
    <source>
        <dbReference type="SAM" id="Phobius"/>
    </source>
</evidence>
<dbReference type="FunFam" id="1.20.81.30:FF:000001">
    <property type="entry name" value="Type II secretion system protein F"/>
    <property type="match status" value="1"/>
</dbReference>